<proteinExistence type="predicted"/>
<organism evidence="2 3">
    <name type="scientific">Pontiella agarivorans</name>
    <dbReference type="NCBI Taxonomy" id="3038953"/>
    <lineage>
        <taxon>Bacteria</taxon>
        <taxon>Pseudomonadati</taxon>
        <taxon>Kiritimatiellota</taxon>
        <taxon>Kiritimatiellia</taxon>
        <taxon>Kiritimatiellales</taxon>
        <taxon>Pontiellaceae</taxon>
        <taxon>Pontiella</taxon>
    </lineage>
</organism>
<evidence type="ECO:0000256" key="1">
    <source>
        <dbReference type="SAM" id="MobiDB-lite"/>
    </source>
</evidence>
<evidence type="ECO:0000313" key="3">
    <source>
        <dbReference type="Proteomes" id="UP001290861"/>
    </source>
</evidence>
<dbReference type="Proteomes" id="UP001290861">
    <property type="component" value="Unassembled WGS sequence"/>
</dbReference>
<comment type="caution">
    <text evidence="2">The sequence shown here is derived from an EMBL/GenBank/DDBJ whole genome shotgun (WGS) entry which is preliminary data.</text>
</comment>
<keyword evidence="3" id="KW-1185">Reference proteome</keyword>
<accession>A0ABU5N1N4</accession>
<dbReference type="RefSeq" id="WP_322610082.1">
    <property type="nucleotide sequence ID" value="NZ_JARVCO010000012.1"/>
</dbReference>
<reference evidence="2 3" key="1">
    <citation type="journal article" date="2024" name="Appl. Environ. Microbiol.">
        <title>Pontiella agarivorans sp. nov., a novel marine anaerobic bacterium capable of degrading macroalgal polysaccharides and fixing nitrogen.</title>
        <authorList>
            <person name="Liu N."/>
            <person name="Kivenson V."/>
            <person name="Peng X."/>
            <person name="Cui Z."/>
            <person name="Lankiewicz T.S."/>
            <person name="Gosselin K.M."/>
            <person name="English C.J."/>
            <person name="Blair E.M."/>
            <person name="O'Malley M.A."/>
            <person name="Valentine D.L."/>
        </authorList>
    </citation>
    <scope>NUCLEOTIDE SEQUENCE [LARGE SCALE GENOMIC DNA]</scope>
    <source>
        <strain evidence="2 3">NLcol2</strain>
    </source>
</reference>
<evidence type="ECO:0000313" key="2">
    <source>
        <dbReference type="EMBL" id="MDZ8120308.1"/>
    </source>
</evidence>
<sequence length="130" mass="14502">MTVFIAYLSQSDAATVWRDADHNANRALERIVRGTPETVGLREFYKGLIRWTSDNDGWSITDDKPNAGYTYNASAGTISDFNGNIFARNVEASTLSYANNRITLTLSVTSRQGRNSSTREYSTTIQPRNP</sequence>
<name>A0ABU5N1N4_9BACT</name>
<protein>
    <submittedName>
        <fullName evidence="2">Uncharacterized protein</fullName>
    </submittedName>
</protein>
<feature type="region of interest" description="Disordered" evidence="1">
    <location>
        <begin position="110"/>
        <end position="130"/>
    </location>
</feature>
<gene>
    <name evidence="2" type="ORF">P9H32_16880</name>
</gene>
<dbReference type="EMBL" id="JARVCO010000012">
    <property type="protein sequence ID" value="MDZ8120308.1"/>
    <property type="molecule type" value="Genomic_DNA"/>
</dbReference>